<dbReference type="GO" id="GO:0008270">
    <property type="term" value="F:zinc ion binding"/>
    <property type="evidence" value="ECO:0007669"/>
    <property type="project" value="InterPro"/>
</dbReference>
<dbReference type="PANTHER" id="PTHR19303">
    <property type="entry name" value="TRANSPOSON"/>
    <property type="match status" value="1"/>
</dbReference>
<dbReference type="Pfam" id="PF03221">
    <property type="entry name" value="HTH_Tnp_Tc5"/>
    <property type="match status" value="1"/>
</dbReference>
<feature type="region of interest" description="Disordered" evidence="2">
    <location>
        <begin position="436"/>
        <end position="494"/>
    </location>
</feature>
<keyword evidence="5" id="KW-1185">Reference proteome</keyword>
<dbReference type="InterPro" id="IPR036875">
    <property type="entry name" value="Znf_CCHC_sf"/>
</dbReference>
<dbReference type="InterPro" id="IPR004875">
    <property type="entry name" value="DDE_SF_endonuclease_dom"/>
</dbReference>
<evidence type="ECO:0000259" key="3">
    <source>
        <dbReference type="PROSITE" id="PS51253"/>
    </source>
</evidence>
<feature type="domain" description="HTH CENPB-type" evidence="3">
    <location>
        <begin position="1"/>
        <end position="72"/>
    </location>
</feature>
<dbReference type="AlphaFoldDB" id="A0A0F4YW45"/>
<dbReference type="InterPro" id="IPR006600">
    <property type="entry name" value="HTH_CenpB_DNA-bd_dom"/>
</dbReference>
<evidence type="ECO:0000313" key="5">
    <source>
        <dbReference type="Proteomes" id="UP000053958"/>
    </source>
</evidence>
<keyword evidence="1" id="KW-0238">DNA-binding</keyword>
<dbReference type="GeneID" id="25315989"/>
<dbReference type="PROSITE" id="PS51253">
    <property type="entry name" value="HTH_CENPB"/>
    <property type="match status" value="1"/>
</dbReference>
<dbReference type="SUPFAM" id="SSF57756">
    <property type="entry name" value="Retrovirus zinc finger-like domains"/>
    <property type="match status" value="1"/>
</dbReference>
<feature type="compositionally biased region" description="Polar residues" evidence="2">
    <location>
        <begin position="483"/>
        <end position="494"/>
    </location>
</feature>
<dbReference type="InterPro" id="IPR050863">
    <property type="entry name" value="CenT-Element_Derived"/>
</dbReference>
<reference evidence="4 5" key="1">
    <citation type="submission" date="2015-04" db="EMBL/GenBank/DDBJ databases">
        <authorList>
            <person name="Heijne W.H."/>
            <person name="Fedorova N.D."/>
            <person name="Nierman W.C."/>
            <person name="Vollebregt A.W."/>
            <person name="Zhao Z."/>
            <person name="Wu L."/>
            <person name="Kumar M."/>
            <person name="Stam H."/>
            <person name="van den Berg M.A."/>
            <person name="Pel H.J."/>
        </authorList>
    </citation>
    <scope>NUCLEOTIDE SEQUENCE [LARGE SCALE GENOMIC DNA]</scope>
    <source>
        <strain evidence="4 5">CBS 393.64</strain>
    </source>
</reference>
<dbReference type="GO" id="GO:0003677">
    <property type="term" value="F:DNA binding"/>
    <property type="evidence" value="ECO:0007669"/>
    <property type="project" value="UniProtKB-KW"/>
</dbReference>
<dbReference type="PANTHER" id="PTHR19303:SF74">
    <property type="entry name" value="POGO TRANSPOSABLE ELEMENT WITH KRAB DOMAIN"/>
    <property type="match status" value="1"/>
</dbReference>
<gene>
    <name evidence="4" type="ORF">T310_3640</name>
</gene>
<proteinExistence type="predicted"/>
<dbReference type="OrthoDB" id="4510550at2759"/>
<dbReference type="GO" id="GO:0005634">
    <property type="term" value="C:nucleus"/>
    <property type="evidence" value="ECO:0007669"/>
    <property type="project" value="TreeGrafter"/>
</dbReference>
<comment type="caution">
    <text evidence="4">The sequence shown here is derived from an EMBL/GenBank/DDBJ whole genome shotgun (WGS) entry which is preliminary data.</text>
</comment>
<organism evidence="4 5">
    <name type="scientific">Rasamsonia emersonii (strain ATCC 16479 / CBS 393.64 / IMI 116815)</name>
    <dbReference type="NCBI Taxonomy" id="1408163"/>
    <lineage>
        <taxon>Eukaryota</taxon>
        <taxon>Fungi</taxon>
        <taxon>Dikarya</taxon>
        <taxon>Ascomycota</taxon>
        <taxon>Pezizomycotina</taxon>
        <taxon>Eurotiomycetes</taxon>
        <taxon>Eurotiomycetidae</taxon>
        <taxon>Eurotiales</taxon>
        <taxon>Trichocomaceae</taxon>
        <taxon>Rasamsonia</taxon>
    </lineage>
</organism>
<dbReference type="InterPro" id="IPR036397">
    <property type="entry name" value="RNaseH_sf"/>
</dbReference>
<accession>A0A0F4YW45</accession>
<dbReference type="STRING" id="1408163.A0A0F4YW45"/>
<feature type="region of interest" description="Disordered" evidence="2">
    <location>
        <begin position="338"/>
        <end position="361"/>
    </location>
</feature>
<evidence type="ECO:0000313" key="4">
    <source>
        <dbReference type="EMBL" id="KKA22310.1"/>
    </source>
</evidence>
<dbReference type="Gene3D" id="3.30.420.10">
    <property type="entry name" value="Ribonuclease H-like superfamily/Ribonuclease H"/>
    <property type="match status" value="1"/>
</dbReference>
<feature type="compositionally biased region" description="Polar residues" evidence="2">
    <location>
        <begin position="344"/>
        <end position="353"/>
    </location>
</feature>
<dbReference type="EMBL" id="LASV01000144">
    <property type="protein sequence ID" value="KKA22310.1"/>
    <property type="molecule type" value="Genomic_DNA"/>
</dbReference>
<dbReference type="Pfam" id="PF03184">
    <property type="entry name" value="DDE_1"/>
    <property type="match status" value="1"/>
</dbReference>
<evidence type="ECO:0000256" key="1">
    <source>
        <dbReference type="ARBA" id="ARBA00023125"/>
    </source>
</evidence>
<dbReference type="RefSeq" id="XP_013328922.1">
    <property type="nucleotide sequence ID" value="XM_013473468.1"/>
</dbReference>
<protein>
    <recommendedName>
        <fullName evidence="3">HTH CENPB-type domain-containing protein</fullName>
    </recommendedName>
</protein>
<evidence type="ECO:0000256" key="2">
    <source>
        <dbReference type="SAM" id="MobiDB-lite"/>
    </source>
</evidence>
<sequence length="494" mass="56118">MADISKEGHTEESTLSAWILDMDRRGLPPRISTVRYLAQLLLSARLSSPQEASIGENWVNRFIKRHKELCSKYSRKYDYQRAKCEDPELIKGWFTRFHDAIQKYGILEQDIYNMDETGFQMGVISTAKVVCGSETRESHAKTIQPGNREWVTAIVAVNATGWALPPQIILAAKNHQSQWYKVVPKDYRISTSENGWTNDELGLEWLQEMFEKHTASRTVGRYRLLILDGHSSHATAGFDKFCTERNIIPLYLPPHSSHLLQPLDVSCFSPLKRLYGQKTEEMMQNGIHSIDKEDFLYIYPTVHQRALSLSNIQSGFAATGLVPLSPERVLSKLHIQLKTPTPPSTAHSNQSFNGPGKTPANICQLDQQKKRIQHLRSHQTVSPSTLEQAVDKVIKSAEITMQNAILLQQEVNQLRAANQRLKRKREASRYFIATGGSLTGAEGQQKAQEHEEQLQESSRPRTRRPPRCSNCNQTGHNRLKCPSKQSPSLYSQIH</sequence>
<dbReference type="Proteomes" id="UP000053958">
    <property type="component" value="Unassembled WGS sequence"/>
</dbReference>
<name>A0A0F4YW45_RASE3</name>